<dbReference type="EMBL" id="BDIP01000046">
    <property type="protein sequence ID" value="GIQ79722.1"/>
    <property type="molecule type" value="Genomic_DNA"/>
</dbReference>
<feature type="region of interest" description="Disordered" evidence="4">
    <location>
        <begin position="384"/>
        <end position="415"/>
    </location>
</feature>
<dbReference type="OrthoDB" id="972532at2759"/>
<feature type="region of interest" description="Disordered" evidence="4">
    <location>
        <begin position="1"/>
        <end position="310"/>
    </location>
</feature>
<evidence type="ECO:0000256" key="1">
    <source>
        <dbReference type="ARBA" id="ARBA00022574"/>
    </source>
</evidence>
<feature type="compositionally biased region" description="Basic residues" evidence="4">
    <location>
        <begin position="160"/>
        <end position="179"/>
    </location>
</feature>
<feature type="compositionally biased region" description="Basic and acidic residues" evidence="4">
    <location>
        <begin position="59"/>
        <end position="72"/>
    </location>
</feature>
<sequence length="923" mass="98517">MAGSRNGRPVRNVTKSRARTQRNGKEPESSAPRTASGRPMRGVRLRAQAQQLEAADSASKARDKTPSKRARSEVSTPRRSKRQRRQDPDDASPEAPPAKRRTSSRSSSGKGSKRGSAESKKSKTRSKPTTKAKEKEKVTPRAKAKAKAKAKTQSKTSKAQSKKPSRTKGAKAKAKRSSKSKAEAKTSVPYRKSLKSLPGPIPTGTEETGKGKGTKKAVRRTGSKSAAKGSTKRRSKAATQSPSSPSVSDGGDGSPGVTTPTRDSYVSPASHSLSSEVVMLGTGDSEESQAKGRYPPQPVVTLEGGGMDPETHPLHPSFSLTLSGLPPHSSSMATRLCALGPCYQEDEAGTGAEDSADAEGEGEAGIEGLAVVLNGSLVLFDTDASAGAEEETQGRGRRRRGVRGRPQPQTPCPLRPRLLLTDTVDGHLIDAESKVLCVARCGGRGAERLVAVGGEEGSVKLMADWPLGQVNAVMFGHTDAVNALAFHPTRPHLLLSVSDDRTCRVWDIDRRSCLAVCRGHHVAEAAKGEYDPFGPLAEGLPLADVCGPGARQDPLANEDTVCPFRPTCVTWLPDETDTDASDPDGVGGCAVFATSGETPDVCVYKVPLALLLAQSDMPPSQVEVRPFVRLYGDLWRFSKSETKGDTRVVLRTGNVRMACDAESLLCLGDGCLVLKSSLMGTSILRLDLGAGEAAKPWVRVDAFARSVRPSLLRCCHSDQTDALTHWQRGMVFDRTAHTQAVCAIRPDTVFISTYGAMVDSAHPQARPVYGAQCRVSADGSVLWVCTGHGQIYGFDISSHSSATESDADGDRDTDTDTGADAASEGEDRGVIKKRTKAQTAKAQRRWSKMPKSKELSFPSELDTEGEGDTVPVILPPLHLLEIPAKQYQGGYRSLFDIAVLRNHVVAITEYGLFVWEGAYPGTV</sequence>
<dbReference type="SUPFAM" id="SSF50978">
    <property type="entry name" value="WD40 repeat-like"/>
    <property type="match status" value="1"/>
</dbReference>
<keyword evidence="2" id="KW-0677">Repeat</keyword>
<dbReference type="PANTHER" id="PTHR19879:SF9">
    <property type="entry name" value="TRANSCRIPTION INITIATION FACTOR TFIID SUBUNIT 5"/>
    <property type="match status" value="1"/>
</dbReference>
<gene>
    <name evidence="5" type="ORF">KIPB_000407</name>
</gene>
<dbReference type="InterPro" id="IPR015943">
    <property type="entry name" value="WD40/YVTN_repeat-like_dom_sf"/>
</dbReference>
<feature type="compositionally biased region" description="Basic residues" evidence="4">
    <location>
        <begin position="831"/>
        <end position="850"/>
    </location>
</feature>
<evidence type="ECO:0000256" key="4">
    <source>
        <dbReference type="SAM" id="MobiDB-lite"/>
    </source>
</evidence>
<proteinExistence type="predicted"/>
<dbReference type="PROSITE" id="PS50082">
    <property type="entry name" value="WD_REPEATS_2"/>
    <property type="match status" value="1"/>
</dbReference>
<dbReference type="Pfam" id="PF00400">
    <property type="entry name" value="WD40"/>
    <property type="match status" value="1"/>
</dbReference>
<evidence type="ECO:0000256" key="3">
    <source>
        <dbReference type="PROSITE-ProRule" id="PRU00221"/>
    </source>
</evidence>
<organism evidence="5 6">
    <name type="scientific">Kipferlia bialata</name>
    <dbReference type="NCBI Taxonomy" id="797122"/>
    <lineage>
        <taxon>Eukaryota</taxon>
        <taxon>Metamonada</taxon>
        <taxon>Carpediemonas-like organisms</taxon>
        <taxon>Kipferlia</taxon>
    </lineage>
</organism>
<dbReference type="Gene3D" id="2.130.10.10">
    <property type="entry name" value="YVTN repeat-like/Quinoprotein amine dehydrogenase"/>
    <property type="match status" value="1"/>
</dbReference>
<reference evidence="5 6" key="1">
    <citation type="journal article" date="2018" name="PLoS ONE">
        <title>The draft genome of Kipferlia bialata reveals reductive genome evolution in fornicate parasites.</title>
        <authorList>
            <person name="Tanifuji G."/>
            <person name="Takabayashi S."/>
            <person name="Kume K."/>
            <person name="Takagi M."/>
            <person name="Nakayama T."/>
            <person name="Kamikawa R."/>
            <person name="Inagaki Y."/>
            <person name="Hashimoto T."/>
        </authorList>
    </citation>
    <scope>NUCLEOTIDE SEQUENCE [LARGE SCALE GENOMIC DNA]</scope>
    <source>
        <strain evidence="5">NY0173</strain>
    </source>
</reference>
<dbReference type="InterPro" id="IPR001680">
    <property type="entry name" value="WD40_rpt"/>
</dbReference>
<evidence type="ECO:0000313" key="5">
    <source>
        <dbReference type="EMBL" id="GIQ79722.1"/>
    </source>
</evidence>
<dbReference type="AlphaFoldDB" id="A0A9K3GEG7"/>
<dbReference type="Proteomes" id="UP000265618">
    <property type="component" value="Unassembled WGS sequence"/>
</dbReference>
<dbReference type="InterPro" id="IPR036322">
    <property type="entry name" value="WD40_repeat_dom_sf"/>
</dbReference>
<keyword evidence="1 3" id="KW-0853">WD repeat</keyword>
<feature type="compositionally biased region" description="Low complexity" evidence="4">
    <location>
        <begin position="241"/>
        <end position="260"/>
    </location>
</feature>
<feature type="compositionally biased region" description="Polar residues" evidence="4">
    <location>
        <begin position="261"/>
        <end position="275"/>
    </location>
</feature>
<evidence type="ECO:0000313" key="6">
    <source>
        <dbReference type="Proteomes" id="UP000265618"/>
    </source>
</evidence>
<feature type="repeat" description="WD" evidence="3">
    <location>
        <begin position="474"/>
        <end position="516"/>
    </location>
</feature>
<feature type="compositionally biased region" description="Basic residues" evidence="4">
    <location>
        <begin position="140"/>
        <end position="152"/>
    </location>
</feature>
<dbReference type="SMART" id="SM00320">
    <property type="entry name" value="WD40"/>
    <property type="match status" value="2"/>
</dbReference>
<feature type="compositionally biased region" description="Basic residues" evidence="4">
    <location>
        <begin position="212"/>
        <end position="222"/>
    </location>
</feature>
<feature type="region of interest" description="Disordered" evidence="4">
    <location>
        <begin position="802"/>
        <end position="867"/>
    </location>
</feature>
<name>A0A9K3GEG7_9EUKA</name>
<dbReference type="PROSITE" id="PS00678">
    <property type="entry name" value="WD_REPEATS_1"/>
    <property type="match status" value="1"/>
</dbReference>
<evidence type="ECO:0000256" key="2">
    <source>
        <dbReference type="ARBA" id="ARBA00022737"/>
    </source>
</evidence>
<dbReference type="InterPro" id="IPR019775">
    <property type="entry name" value="WD40_repeat_CS"/>
</dbReference>
<dbReference type="PANTHER" id="PTHR19879">
    <property type="entry name" value="TRANSCRIPTION INITIATION FACTOR TFIID"/>
    <property type="match status" value="1"/>
</dbReference>
<dbReference type="PROSITE" id="PS50294">
    <property type="entry name" value="WD_REPEATS_REGION"/>
    <property type="match status" value="1"/>
</dbReference>
<protein>
    <submittedName>
        <fullName evidence="5">Uncharacterized protein</fullName>
    </submittedName>
</protein>
<comment type="caution">
    <text evidence="5">The sequence shown here is derived from an EMBL/GenBank/DDBJ whole genome shotgun (WGS) entry which is preliminary data.</text>
</comment>
<feature type="compositionally biased region" description="Low complexity" evidence="4">
    <location>
        <begin position="45"/>
        <end position="55"/>
    </location>
</feature>
<accession>A0A9K3GEG7</accession>
<keyword evidence="6" id="KW-1185">Reference proteome</keyword>